<gene>
    <name evidence="6" type="ORF">ADN00_09365</name>
</gene>
<proteinExistence type="inferred from homology"/>
<name>A0A0P6Y6W4_9CHLR</name>
<dbReference type="GO" id="GO:0016020">
    <property type="term" value="C:membrane"/>
    <property type="evidence" value="ECO:0007669"/>
    <property type="project" value="InterPro"/>
</dbReference>
<feature type="coiled-coil region" evidence="4">
    <location>
        <begin position="114"/>
        <end position="159"/>
    </location>
</feature>
<dbReference type="Pfam" id="PF25967">
    <property type="entry name" value="RND-MFP_C"/>
    <property type="match status" value="1"/>
</dbReference>
<keyword evidence="7" id="KW-1185">Reference proteome</keyword>
<evidence type="ECO:0000259" key="5">
    <source>
        <dbReference type="Pfam" id="PF25967"/>
    </source>
</evidence>
<dbReference type="Gene3D" id="2.40.50.100">
    <property type="match status" value="1"/>
</dbReference>
<evidence type="ECO:0000313" key="7">
    <source>
        <dbReference type="Proteomes" id="UP000050417"/>
    </source>
</evidence>
<reference evidence="6 7" key="1">
    <citation type="submission" date="2015-07" db="EMBL/GenBank/DDBJ databases">
        <title>Genome sequence of Ornatilinea apprima DSM 23815.</title>
        <authorList>
            <person name="Hemp J."/>
            <person name="Ward L.M."/>
            <person name="Pace L.A."/>
            <person name="Fischer W.W."/>
        </authorList>
    </citation>
    <scope>NUCLEOTIDE SEQUENCE [LARGE SCALE GENOMIC DNA]</scope>
    <source>
        <strain evidence="6 7">P3M-1</strain>
    </source>
</reference>
<evidence type="ECO:0000313" key="6">
    <source>
        <dbReference type="EMBL" id="KPL77324.1"/>
    </source>
</evidence>
<keyword evidence="3 4" id="KW-0175">Coiled coil</keyword>
<dbReference type="NCBIfam" id="TIGR01730">
    <property type="entry name" value="RND_mfp"/>
    <property type="match status" value="1"/>
</dbReference>
<dbReference type="RefSeq" id="WP_075062729.1">
    <property type="nucleotide sequence ID" value="NZ_LGCL01000023.1"/>
</dbReference>
<dbReference type="Proteomes" id="UP000050417">
    <property type="component" value="Unassembled WGS sequence"/>
</dbReference>
<dbReference type="STRING" id="1134406.ADN00_09365"/>
<dbReference type="PANTHER" id="PTHR32347">
    <property type="entry name" value="EFFLUX SYSTEM COMPONENT YKNX-RELATED"/>
    <property type="match status" value="1"/>
</dbReference>
<accession>A0A0P6Y6W4</accession>
<feature type="domain" description="Multidrug resistance protein MdtA-like C-terminal permuted SH3" evidence="5">
    <location>
        <begin position="410"/>
        <end position="467"/>
    </location>
</feature>
<evidence type="ECO:0000256" key="1">
    <source>
        <dbReference type="ARBA" id="ARBA00004196"/>
    </source>
</evidence>
<dbReference type="PRINTS" id="PR01490">
    <property type="entry name" value="RTXTOXIND"/>
</dbReference>
<dbReference type="GO" id="GO:0022857">
    <property type="term" value="F:transmembrane transporter activity"/>
    <property type="evidence" value="ECO:0007669"/>
    <property type="project" value="InterPro"/>
</dbReference>
<dbReference type="InterPro" id="IPR006143">
    <property type="entry name" value="RND_pump_MFP"/>
</dbReference>
<dbReference type="Gene3D" id="2.40.420.20">
    <property type="match status" value="1"/>
</dbReference>
<organism evidence="6 7">
    <name type="scientific">Ornatilinea apprima</name>
    <dbReference type="NCBI Taxonomy" id="1134406"/>
    <lineage>
        <taxon>Bacteria</taxon>
        <taxon>Bacillati</taxon>
        <taxon>Chloroflexota</taxon>
        <taxon>Anaerolineae</taxon>
        <taxon>Anaerolineales</taxon>
        <taxon>Anaerolineaceae</taxon>
        <taxon>Ornatilinea</taxon>
    </lineage>
</organism>
<dbReference type="EMBL" id="LGCL01000023">
    <property type="protein sequence ID" value="KPL77324.1"/>
    <property type="molecule type" value="Genomic_DNA"/>
</dbReference>
<protein>
    <recommendedName>
        <fullName evidence="5">Multidrug resistance protein MdtA-like C-terminal permuted SH3 domain-containing protein</fullName>
    </recommendedName>
</protein>
<dbReference type="SUPFAM" id="SSF111369">
    <property type="entry name" value="HlyD-like secretion proteins"/>
    <property type="match status" value="1"/>
</dbReference>
<dbReference type="GO" id="GO:0030313">
    <property type="term" value="C:cell envelope"/>
    <property type="evidence" value="ECO:0007669"/>
    <property type="project" value="UniProtKB-SubCell"/>
</dbReference>
<dbReference type="InterPro" id="IPR050465">
    <property type="entry name" value="UPF0194_transport"/>
</dbReference>
<evidence type="ECO:0000256" key="4">
    <source>
        <dbReference type="SAM" id="Coils"/>
    </source>
</evidence>
<comment type="caution">
    <text evidence="6">The sequence shown here is derived from an EMBL/GenBank/DDBJ whole genome shotgun (WGS) entry which is preliminary data.</text>
</comment>
<comment type="similarity">
    <text evidence="2">Belongs to the membrane fusion protein (MFP) (TC 8.A.1) family.</text>
</comment>
<evidence type="ECO:0000256" key="3">
    <source>
        <dbReference type="ARBA" id="ARBA00023054"/>
    </source>
</evidence>
<sequence>MNLNALKPITWKKGLILGGAAVILLGGAAYLMWGLNASDTAASGQTTYETSPVRSGNLTISASGSGTSVAGQELNLSFSTSGTVSAVHVQTGDQVKEGDLLAELISDESLDVQLLEAKINLENAEQALEDLKTNAQTTLAEAQIAVVEAQEAYEDAKSAVVYEGQARCDEDTTQAYYQEYWEVQQKLDRYTQADYDNSTIYLSEIQPLVQERNSRYATYAYCANFTEYEIAGSQAELTKAEAVLKEAKAALAALEANNGVDPDELALAENKVKSAQMALEKAQANLDGVKIVAPFDGTILSVAGESGDDYESGTFITIGDLNHPNVEFYVDETDMDKVGVGYVANVVFDAFPDTTYSGEVVQVNPYIETSGNSKVLKGLVKITLQNADQSIYLPEGLSAYVDIIGGEATNALLVSVDALHKQDDGSYLVYLLQNGQPVEQPVEIGLMDYTYAEVLSGLSLGQEVVTQIVESK</sequence>
<feature type="coiled-coil region" evidence="4">
    <location>
        <begin position="230"/>
        <end position="285"/>
    </location>
</feature>
<dbReference type="InterPro" id="IPR058627">
    <property type="entry name" value="MdtA-like_C"/>
</dbReference>
<dbReference type="PANTHER" id="PTHR32347:SF23">
    <property type="entry name" value="BLL5650 PROTEIN"/>
    <property type="match status" value="1"/>
</dbReference>
<dbReference type="Gene3D" id="2.40.30.170">
    <property type="match status" value="1"/>
</dbReference>
<dbReference type="AlphaFoldDB" id="A0A0P6Y6W4"/>
<comment type="subcellular location">
    <subcellularLocation>
        <location evidence="1">Cell envelope</location>
    </subcellularLocation>
</comment>
<evidence type="ECO:0000256" key="2">
    <source>
        <dbReference type="ARBA" id="ARBA00009477"/>
    </source>
</evidence>
<dbReference type="OrthoDB" id="9810430at2"/>